<keyword evidence="5" id="KW-0256">Endoplasmic reticulum</keyword>
<dbReference type="PANTHER" id="PTHR10556">
    <property type="entry name" value="3-OXO-5-ALPHA-STEROID 4-DEHYDROGENASE"/>
    <property type="match status" value="1"/>
</dbReference>
<feature type="transmembrane region" description="Helical" evidence="11">
    <location>
        <begin position="159"/>
        <end position="177"/>
    </location>
</feature>
<dbReference type="GO" id="GO:0016627">
    <property type="term" value="F:oxidoreductase activity, acting on the CH-CH group of donors"/>
    <property type="evidence" value="ECO:0007669"/>
    <property type="project" value="InterPro"/>
</dbReference>
<dbReference type="InterPro" id="IPR001104">
    <property type="entry name" value="3-oxo-5_a-steroid_4-DH_C"/>
</dbReference>
<evidence type="ECO:0000256" key="6">
    <source>
        <dbReference type="ARBA" id="ARBA00022989"/>
    </source>
</evidence>
<proteinExistence type="inferred from homology"/>
<evidence type="ECO:0000256" key="8">
    <source>
        <dbReference type="ARBA" id="ARBA00023136"/>
    </source>
</evidence>
<evidence type="ECO:0000256" key="9">
    <source>
        <dbReference type="ARBA" id="ARBA00070012"/>
    </source>
</evidence>
<evidence type="ECO:0000256" key="7">
    <source>
        <dbReference type="ARBA" id="ARBA00023002"/>
    </source>
</evidence>
<dbReference type="InterPro" id="IPR049127">
    <property type="entry name" value="TECR-like_N"/>
</dbReference>
<gene>
    <name evidence="14" type="ORF">chiPu_0001291</name>
</gene>
<name>A0A401RXM1_CHIPU</name>
<dbReference type="InterPro" id="IPR039357">
    <property type="entry name" value="SRD5A/TECR"/>
</dbReference>
<keyword evidence="6 11" id="KW-1133">Transmembrane helix</keyword>
<dbReference type="GO" id="GO:0042761">
    <property type="term" value="P:very long-chain fatty acid biosynthetic process"/>
    <property type="evidence" value="ECO:0007669"/>
    <property type="project" value="TreeGrafter"/>
</dbReference>
<dbReference type="EMBL" id="BEZZ01000019">
    <property type="protein sequence ID" value="GCC22900.1"/>
    <property type="molecule type" value="Genomic_DNA"/>
</dbReference>
<reference evidence="14 15" key="1">
    <citation type="journal article" date="2018" name="Nat. Ecol. Evol.">
        <title>Shark genomes provide insights into elasmobranch evolution and the origin of vertebrates.</title>
        <authorList>
            <person name="Hara Y"/>
            <person name="Yamaguchi K"/>
            <person name="Onimaru K"/>
            <person name="Kadota M"/>
            <person name="Koyanagi M"/>
            <person name="Keeley SD"/>
            <person name="Tatsumi K"/>
            <person name="Tanaka K"/>
            <person name="Motone F"/>
            <person name="Kageyama Y"/>
            <person name="Nozu R"/>
            <person name="Adachi N"/>
            <person name="Nishimura O"/>
            <person name="Nakagawa R"/>
            <person name="Tanegashima C"/>
            <person name="Kiyatake I"/>
            <person name="Matsumoto R"/>
            <person name="Murakumo K"/>
            <person name="Nishida K"/>
            <person name="Terakita A"/>
            <person name="Kuratani S"/>
            <person name="Sato K"/>
            <person name="Hyodo S Kuraku.S."/>
        </authorList>
    </citation>
    <scope>NUCLEOTIDE SEQUENCE [LARGE SCALE GENOMIC DNA]</scope>
</reference>
<keyword evidence="7" id="KW-0560">Oxidoreductase</keyword>
<evidence type="ECO:0000256" key="5">
    <source>
        <dbReference type="ARBA" id="ARBA00022824"/>
    </source>
</evidence>
<evidence type="ECO:0000256" key="11">
    <source>
        <dbReference type="SAM" id="Phobius"/>
    </source>
</evidence>
<evidence type="ECO:0000256" key="4">
    <source>
        <dbReference type="ARBA" id="ARBA00022692"/>
    </source>
</evidence>
<dbReference type="Pfam" id="PF21696">
    <property type="entry name" value="TECR_N"/>
    <property type="match status" value="1"/>
</dbReference>
<dbReference type="GO" id="GO:0016020">
    <property type="term" value="C:membrane"/>
    <property type="evidence" value="ECO:0007669"/>
    <property type="project" value="UniProtKB-SubCell"/>
</dbReference>
<dbReference type="PANTHER" id="PTHR10556:SF27">
    <property type="entry name" value="TRANS-2,3-ENOYL-COA REDUCTASE-LIKE"/>
    <property type="match status" value="1"/>
</dbReference>
<protein>
    <recommendedName>
        <fullName evidence="9">Trans-2,3-enoyl-CoA reductase-like</fullName>
    </recommendedName>
    <alternativeName>
        <fullName evidence="10">Steroid 5-alpha-reductase 2-like 2 protein</fullName>
    </alternativeName>
</protein>
<evidence type="ECO:0000256" key="10">
    <source>
        <dbReference type="ARBA" id="ARBA00079977"/>
    </source>
</evidence>
<dbReference type="FunFam" id="3.10.20.90:FF:000131">
    <property type="entry name" value="trans-2,3-enoyl-CoA reductase-like"/>
    <property type="match status" value="1"/>
</dbReference>
<dbReference type="Proteomes" id="UP000287033">
    <property type="component" value="Unassembled WGS sequence"/>
</dbReference>
<dbReference type="AlphaFoldDB" id="A0A401RXM1"/>
<sequence>MKSFCGETGPQTNVLLHILQILPSFTVADVKHKFHKICPQWHPSRVGLQLECTGPLLNDTKVVKNLAASSIVTLYFRDLGTQISWITVFLTEYTGRLLIYLLFYFRILNLYETEEINHSRRHPVVHLACICHSLHHIKQILETLFVHSFTNGNTALKKMLKGCAFYWGFTMWMAYYINHPLYTPPSFGNRQIIPAMVCFLVCGAGNYFSNVALVQVHKTGTRSHFVKPTYNPFTWLFKLVSCPNYTYEMGTWISFTIMTQTLPVAVFALMVSLQLIFWAQRKHCKYQKDFKNYPSCRTAMIPLIL</sequence>
<evidence type="ECO:0000313" key="14">
    <source>
        <dbReference type="EMBL" id="GCC22900.1"/>
    </source>
</evidence>
<organism evidence="14 15">
    <name type="scientific">Chiloscyllium punctatum</name>
    <name type="common">Brownbanded bambooshark</name>
    <name type="synonym">Hemiscyllium punctatum</name>
    <dbReference type="NCBI Taxonomy" id="137246"/>
    <lineage>
        <taxon>Eukaryota</taxon>
        <taxon>Metazoa</taxon>
        <taxon>Chordata</taxon>
        <taxon>Craniata</taxon>
        <taxon>Vertebrata</taxon>
        <taxon>Chondrichthyes</taxon>
        <taxon>Elasmobranchii</taxon>
        <taxon>Galeomorphii</taxon>
        <taxon>Galeoidea</taxon>
        <taxon>Orectolobiformes</taxon>
        <taxon>Hemiscylliidae</taxon>
        <taxon>Chiloscyllium</taxon>
    </lineage>
</organism>
<dbReference type="OrthoDB" id="540503at2759"/>
<comment type="similarity">
    <text evidence="3">Belongs to the steroid 5-alpha reductase family.</text>
</comment>
<feature type="transmembrane region" description="Helical" evidence="11">
    <location>
        <begin position="261"/>
        <end position="279"/>
    </location>
</feature>
<dbReference type="Pfam" id="PF02544">
    <property type="entry name" value="Steroid_dh"/>
    <property type="match status" value="1"/>
</dbReference>
<evidence type="ECO:0000256" key="1">
    <source>
        <dbReference type="ARBA" id="ARBA00004141"/>
    </source>
</evidence>
<feature type="domain" description="TECR-like N-terminal" evidence="13">
    <location>
        <begin position="20"/>
        <end position="78"/>
    </location>
</feature>
<feature type="transmembrane region" description="Helical" evidence="11">
    <location>
        <begin position="235"/>
        <end position="255"/>
    </location>
</feature>
<feature type="domain" description="3-oxo-5-alpha-steroid 4-dehydrogenase C-terminal" evidence="12">
    <location>
        <begin position="155"/>
        <end position="305"/>
    </location>
</feature>
<comment type="caution">
    <text evidence="14">The sequence shown here is derived from an EMBL/GenBank/DDBJ whole genome shotgun (WGS) entry which is preliminary data.</text>
</comment>
<dbReference type="STRING" id="137246.A0A401RXM1"/>
<accession>A0A401RXM1</accession>
<evidence type="ECO:0000313" key="15">
    <source>
        <dbReference type="Proteomes" id="UP000287033"/>
    </source>
</evidence>
<evidence type="ECO:0000259" key="12">
    <source>
        <dbReference type="Pfam" id="PF02544"/>
    </source>
</evidence>
<dbReference type="PROSITE" id="PS50244">
    <property type="entry name" value="S5A_REDUCTASE"/>
    <property type="match status" value="1"/>
</dbReference>
<keyword evidence="15" id="KW-1185">Reference proteome</keyword>
<comment type="subcellular location">
    <subcellularLocation>
        <location evidence="2">Endoplasmic reticulum</location>
    </subcellularLocation>
    <subcellularLocation>
        <location evidence="1">Membrane</location>
        <topology evidence="1">Multi-pass membrane protein</topology>
    </subcellularLocation>
</comment>
<dbReference type="Gene3D" id="3.10.20.90">
    <property type="entry name" value="Phosphatidylinositol 3-kinase Catalytic Subunit, Chain A, domain 1"/>
    <property type="match status" value="1"/>
</dbReference>
<keyword evidence="8 11" id="KW-0472">Membrane</keyword>
<feature type="transmembrane region" description="Helical" evidence="11">
    <location>
        <begin position="192"/>
        <end position="214"/>
    </location>
</feature>
<dbReference type="OMA" id="RQVSWTT"/>
<keyword evidence="4 11" id="KW-0812">Transmembrane</keyword>
<dbReference type="GO" id="GO:0005783">
    <property type="term" value="C:endoplasmic reticulum"/>
    <property type="evidence" value="ECO:0007669"/>
    <property type="project" value="UniProtKB-SubCell"/>
</dbReference>
<evidence type="ECO:0000259" key="13">
    <source>
        <dbReference type="Pfam" id="PF21696"/>
    </source>
</evidence>
<feature type="transmembrane region" description="Helical" evidence="11">
    <location>
        <begin position="83"/>
        <end position="105"/>
    </location>
</feature>
<evidence type="ECO:0000256" key="3">
    <source>
        <dbReference type="ARBA" id="ARBA00007742"/>
    </source>
</evidence>
<evidence type="ECO:0000256" key="2">
    <source>
        <dbReference type="ARBA" id="ARBA00004240"/>
    </source>
</evidence>